<dbReference type="Proteomes" id="UP000555103">
    <property type="component" value="Unassembled WGS sequence"/>
</dbReference>
<comment type="caution">
    <text evidence="2">The sequence shown here is derived from an EMBL/GenBank/DDBJ whole genome shotgun (WGS) entry which is preliminary data.</text>
</comment>
<evidence type="ECO:0000259" key="1">
    <source>
        <dbReference type="Pfam" id="PF02872"/>
    </source>
</evidence>
<dbReference type="PANTHER" id="PTHR11575:SF24">
    <property type="entry name" value="5'-NUCLEOTIDASE"/>
    <property type="match status" value="1"/>
</dbReference>
<protein>
    <submittedName>
        <fullName evidence="2">2',3'-cyclic-nucleotide 2'-phosphodiesterase (5'-nucleotidase family)</fullName>
    </submittedName>
</protein>
<proteinExistence type="predicted"/>
<dbReference type="EMBL" id="JACIEP010000010">
    <property type="protein sequence ID" value="MBB4036923.1"/>
    <property type="molecule type" value="Genomic_DNA"/>
</dbReference>
<gene>
    <name evidence="2" type="ORF">GGR21_002837</name>
</gene>
<dbReference type="GO" id="GO:0016787">
    <property type="term" value="F:hydrolase activity"/>
    <property type="evidence" value="ECO:0007669"/>
    <property type="project" value="InterPro"/>
</dbReference>
<dbReference type="GO" id="GO:0009166">
    <property type="term" value="P:nucleotide catabolic process"/>
    <property type="evidence" value="ECO:0007669"/>
    <property type="project" value="InterPro"/>
</dbReference>
<evidence type="ECO:0000313" key="3">
    <source>
        <dbReference type="Proteomes" id="UP000555103"/>
    </source>
</evidence>
<dbReference type="InterPro" id="IPR008334">
    <property type="entry name" value="5'-Nucleotdase_C"/>
</dbReference>
<dbReference type="InterPro" id="IPR036907">
    <property type="entry name" value="5'-Nucleotdase_C_sf"/>
</dbReference>
<dbReference type="AlphaFoldDB" id="A0A840CYB7"/>
<dbReference type="RefSeq" id="WP_183307809.1">
    <property type="nucleotide sequence ID" value="NZ_JACIEP010000010.1"/>
</dbReference>
<evidence type="ECO:0000313" key="2">
    <source>
        <dbReference type="EMBL" id="MBB4036923.1"/>
    </source>
</evidence>
<dbReference type="Pfam" id="PF02872">
    <property type="entry name" value="5_nucleotid_C"/>
    <property type="match status" value="1"/>
</dbReference>
<accession>A0A840CYB7</accession>
<dbReference type="Gene3D" id="3.90.780.10">
    <property type="entry name" value="5'-Nucleotidase, C-terminal domain"/>
    <property type="match status" value="1"/>
</dbReference>
<reference evidence="2 3" key="1">
    <citation type="submission" date="2020-08" db="EMBL/GenBank/DDBJ databases">
        <title>Genomic Encyclopedia of Type Strains, Phase IV (KMG-IV): sequencing the most valuable type-strain genomes for metagenomic binning, comparative biology and taxonomic classification.</title>
        <authorList>
            <person name="Goeker M."/>
        </authorList>
    </citation>
    <scope>NUCLEOTIDE SEQUENCE [LARGE SCALE GENOMIC DNA]</scope>
    <source>
        <strain evidence="2 3">DSM 104969</strain>
    </source>
</reference>
<sequence>MKRFIIYPVLFLLILSSCGRKQYVINSIKGEYVPVTNTSHPDPKLAALVDGYKQQMEQSMGVIIGQATQNMPYGKPESLLTNFTSDVMKLLDTRYTDGLPVDITLMNVNGHRAPIAKGDITVGDIFSTYSFENELVVVRLKGTDLNELFDQYAQMGGAGISGNVRLDIKDGKITSSSVDGKPVDKDKIYTIVTLDYLAEGNDGMEALKKAQSVTHTKMTLRDYILNYIKSETAKGNVIDSKLDGRITVR</sequence>
<dbReference type="PANTHER" id="PTHR11575">
    <property type="entry name" value="5'-NUCLEOTIDASE-RELATED"/>
    <property type="match status" value="1"/>
</dbReference>
<name>A0A840CYB7_9BACT</name>
<feature type="domain" description="5'-Nucleotidase C-terminal" evidence="1">
    <location>
        <begin position="64"/>
        <end position="208"/>
    </location>
</feature>
<dbReference type="PROSITE" id="PS51257">
    <property type="entry name" value="PROKAR_LIPOPROTEIN"/>
    <property type="match status" value="1"/>
</dbReference>
<organism evidence="2 3">
    <name type="scientific">Dysgonomonas hofstadii</name>
    <dbReference type="NCBI Taxonomy" id="637886"/>
    <lineage>
        <taxon>Bacteria</taxon>
        <taxon>Pseudomonadati</taxon>
        <taxon>Bacteroidota</taxon>
        <taxon>Bacteroidia</taxon>
        <taxon>Bacteroidales</taxon>
        <taxon>Dysgonomonadaceae</taxon>
        <taxon>Dysgonomonas</taxon>
    </lineage>
</organism>
<keyword evidence="3" id="KW-1185">Reference proteome</keyword>
<dbReference type="InterPro" id="IPR006179">
    <property type="entry name" value="5_nucleotidase/apyrase"/>
</dbReference>
<dbReference type="SUPFAM" id="SSF55816">
    <property type="entry name" value="5'-nucleotidase (syn. UDP-sugar hydrolase), C-terminal domain"/>
    <property type="match status" value="1"/>
</dbReference>